<feature type="transmembrane region" description="Helical" evidence="10">
    <location>
        <begin position="280"/>
        <end position="305"/>
    </location>
</feature>
<feature type="transmembrane region" description="Helical" evidence="10">
    <location>
        <begin position="492"/>
        <end position="517"/>
    </location>
</feature>
<comment type="similarity">
    <text evidence="2">Belongs to the oligopeptide OPT transporter family.</text>
</comment>
<accession>A0ABR0J389</accession>
<feature type="transmembrane region" description="Helical" evidence="10">
    <location>
        <begin position="579"/>
        <end position="601"/>
    </location>
</feature>
<evidence type="ECO:0000256" key="8">
    <source>
        <dbReference type="ARBA" id="ARBA00023136"/>
    </source>
</evidence>
<keyword evidence="3" id="KW-0813">Transport</keyword>
<feature type="transmembrane region" description="Helical" evidence="10">
    <location>
        <begin position="108"/>
        <end position="128"/>
    </location>
</feature>
<evidence type="ECO:0000256" key="7">
    <source>
        <dbReference type="ARBA" id="ARBA00022989"/>
    </source>
</evidence>
<evidence type="ECO:0000256" key="5">
    <source>
        <dbReference type="ARBA" id="ARBA00022856"/>
    </source>
</evidence>
<feature type="transmembrane region" description="Helical" evidence="10">
    <location>
        <begin position="347"/>
        <end position="368"/>
    </location>
</feature>
<keyword evidence="5" id="KW-0571">Peptide transport</keyword>
<evidence type="ECO:0000256" key="9">
    <source>
        <dbReference type="SAM" id="MobiDB-lite"/>
    </source>
</evidence>
<evidence type="ECO:0000256" key="10">
    <source>
        <dbReference type="SAM" id="Phobius"/>
    </source>
</evidence>
<dbReference type="NCBIfam" id="TIGR00727">
    <property type="entry name" value="ISP4_OPT"/>
    <property type="match status" value="1"/>
</dbReference>
<keyword evidence="7 10" id="KW-1133">Transmembrane helix</keyword>
<organism evidence="11 12">
    <name type="scientific">Exophiala sideris</name>
    <dbReference type="NCBI Taxonomy" id="1016849"/>
    <lineage>
        <taxon>Eukaryota</taxon>
        <taxon>Fungi</taxon>
        <taxon>Dikarya</taxon>
        <taxon>Ascomycota</taxon>
        <taxon>Pezizomycotina</taxon>
        <taxon>Eurotiomycetes</taxon>
        <taxon>Chaetothyriomycetidae</taxon>
        <taxon>Chaetothyriales</taxon>
        <taxon>Herpotrichiellaceae</taxon>
        <taxon>Exophiala</taxon>
    </lineage>
</organism>
<dbReference type="PANTHER" id="PTHR22601">
    <property type="entry name" value="ISP4 LIKE PROTEIN"/>
    <property type="match status" value="1"/>
</dbReference>
<keyword evidence="4 10" id="KW-0812">Transmembrane</keyword>
<gene>
    <name evidence="11" type="ORF">LTR69_008967</name>
</gene>
<comment type="subcellular location">
    <subcellularLocation>
        <location evidence="1">Membrane</location>
        <topology evidence="1">Multi-pass membrane protein</topology>
    </subcellularLocation>
</comment>
<dbReference type="InterPro" id="IPR004648">
    <property type="entry name" value="Oligpept_transpt"/>
</dbReference>
<feature type="transmembrane region" description="Helical" evidence="10">
    <location>
        <begin position="216"/>
        <end position="237"/>
    </location>
</feature>
<keyword evidence="12" id="KW-1185">Reference proteome</keyword>
<evidence type="ECO:0000256" key="6">
    <source>
        <dbReference type="ARBA" id="ARBA00022927"/>
    </source>
</evidence>
<dbReference type="NCBIfam" id="TIGR00728">
    <property type="entry name" value="OPT_sfam"/>
    <property type="match status" value="1"/>
</dbReference>
<feature type="transmembrane region" description="Helical" evidence="10">
    <location>
        <begin position="427"/>
        <end position="447"/>
    </location>
</feature>
<feature type="transmembrane region" description="Helical" evidence="10">
    <location>
        <begin position="646"/>
        <end position="667"/>
    </location>
</feature>
<reference evidence="11 12" key="1">
    <citation type="submission" date="2023-08" db="EMBL/GenBank/DDBJ databases">
        <title>Black Yeasts Isolated from many extreme environments.</title>
        <authorList>
            <person name="Coleine C."/>
            <person name="Stajich J.E."/>
            <person name="Selbmann L."/>
        </authorList>
    </citation>
    <scope>NUCLEOTIDE SEQUENCE [LARGE SCALE GENOMIC DNA]</scope>
    <source>
        <strain evidence="11 12">CCFEE 6328</strain>
    </source>
</reference>
<comment type="caution">
    <text evidence="11">The sequence shown here is derived from an EMBL/GenBank/DDBJ whole genome shotgun (WGS) entry which is preliminary data.</text>
</comment>
<dbReference type="EMBL" id="JAVRRF010000023">
    <property type="protein sequence ID" value="KAK5054352.1"/>
    <property type="molecule type" value="Genomic_DNA"/>
</dbReference>
<dbReference type="Proteomes" id="UP001345691">
    <property type="component" value="Unassembled WGS sequence"/>
</dbReference>
<evidence type="ECO:0008006" key="13">
    <source>
        <dbReference type="Google" id="ProtNLM"/>
    </source>
</evidence>
<evidence type="ECO:0000313" key="11">
    <source>
        <dbReference type="EMBL" id="KAK5054352.1"/>
    </source>
</evidence>
<proteinExistence type="inferred from homology"/>
<evidence type="ECO:0000256" key="4">
    <source>
        <dbReference type="ARBA" id="ARBA00022692"/>
    </source>
</evidence>
<feature type="transmembrane region" description="Helical" evidence="10">
    <location>
        <begin position="697"/>
        <end position="713"/>
    </location>
</feature>
<name>A0ABR0J389_9EURO</name>
<keyword evidence="6" id="KW-0653">Protein transport</keyword>
<feature type="transmembrane region" description="Helical" evidence="10">
    <location>
        <begin position="135"/>
        <end position="154"/>
    </location>
</feature>
<evidence type="ECO:0000256" key="3">
    <source>
        <dbReference type="ARBA" id="ARBA00022448"/>
    </source>
</evidence>
<evidence type="ECO:0000256" key="2">
    <source>
        <dbReference type="ARBA" id="ARBA00008807"/>
    </source>
</evidence>
<keyword evidence="8 10" id="KW-0472">Membrane</keyword>
<sequence>MTGLHHRQPFVVDGVEPGENPSTQTVEGENYDLKGLPSTTADGLGVKESQVDVEPQYGDASSHGAIDGVLSDADATRVYAIESDNSPFPEVRAVASPTDDETIPVNTFRAWSLGIVLTMVGAGVNQFFSMRYPSVTISSLVAQLVSFPIGVAYAKALPVKTFDLGRFGRWCFNPDHKFNSKEHTLITIMANISFTSAWATDIIQAQVAFYGDKAPAGYQILLVLTCQMFGLGIAGLANDILVKPAAMIWPSTLANAALFQTLHSRENNLADGWKISRLKYFLIVFVAAFVWYWFPGYIFTALSYFTWICWAAPNNVVVNQLFGQLQGLGYFPLTFDWAQIAYNTSPILFPLYAQINVICGWFLFYAVMPPILYYTNTFYSAYLPISSSNLYDNTGQTFNASRVVINGNFVPELYSEYSPVFMPTTFASYYGIGFAVLTAGPVYVALYHGGYIWRAVRGEDKLDIHARLMEKYPAVPKWWYGLLTVVHYHIGFPVWGIVMALLLVIFFVVPVGVVYAMTNQNTNYLVVLGQIISGYLIPGKPVVALTFKFYAFTGVYQAMSFSQDMKLGYYMKIPRRTTFWAQFVACFLGAITQVGVLVWALGHIDNLCQSDQSDNFTCPQGRANFSASVLWGAVGPMRLFSPGQMYSGYLHMFWIGALCPVITWLMLERWPNNFILRNLNWVVFFGGTNNYPPATGINYTSWFAVGALFNWWIKRRRGAWWTKYAYVTSAALDVGLALSGIVIFFALSYPGVSINWWGNSVYKNTADGRLTPYKPLPAKGYFGPDKW</sequence>
<evidence type="ECO:0000313" key="12">
    <source>
        <dbReference type="Proteomes" id="UP001345691"/>
    </source>
</evidence>
<feature type="transmembrane region" description="Helical" evidence="10">
    <location>
        <begin position="725"/>
        <end position="747"/>
    </location>
</feature>
<protein>
    <recommendedName>
        <fullName evidence="13">OPT family small oligopeptide transporter</fullName>
    </recommendedName>
</protein>
<dbReference type="InterPro" id="IPR004813">
    <property type="entry name" value="OPT"/>
</dbReference>
<dbReference type="Pfam" id="PF03169">
    <property type="entry name" value="OPT"/>
    <property type="match status" value="1"/>
</dbReference>
<evidence type="ECO:0000256" key="1">
    <source>
        <dbReference type="ARBA" id="ARBA00004141"/>
    </source>
</evidence>
<feature type="region of interest" description="Disordered" evidence="9">
    <location>
        <begin position="1"/>
        <end position="34"/>
    </location>
</feature>